<keyword evidence="1" id="KW-0678">Repressor</keyword>
<evidence type="ECO:0000259" key="5">
    <source>
        <dbReference type="PROSITE" id="PS50937"/>
    </source>
</evidence>
<dbReference type="Gene3D" id="1.10.1660.10">
    <property type="match status" value="1"/>
</dbReference>
<dbReference type="RefSeq" id="WP_051754252.1">
    <property type="nucleotide sequence ID" value="NZ_CP108164.1"/>
</dbReference>
<dbReference type="CDD" id="cd01282">
    <property type="entry name" value="HTH_MerR-like_sg3"/>
    <property type="match status" value="1"/>
</dbReference>
<evidence type="ECO:0000256" key="2">
    <source>
        <dbReference type="ARBA" id="ARBA00023015"/>
    </source>
</evidence>
<reference evidence="6 7" key="1">
    <citation type="submission" date="2022-10" db="EMBL/GenBank/DDBJ databases">
        <title>The complete genomes of actinobacterial strains from the NBC collection.</title>
        <authorList>
            <person name="Joergensen T.S."/>
            <person name="Alvarez Arevalo M."/>
            <person name="Sterndorff E.B."/>
            <person name="Faurdal D."/>
            <person name="Vuksanovic O."/>
            <person name="Mourched A.-S."/>
            <person name="Charusanti P."/>
            <person name="Shaw S."/>
            <person name="Blin K."/>
            <person name="Weber T."/>
        </authorList>
    </citation>
    <scope>NUCLEOTIDE SEQUENCE [LARGE SCALE GENOMIC DNA]</scope>
    <source>
        <strain evidence="6 7">NBC_00156</strain>
    </source>
</reference>
<sequence>MRIGDLSRRTGVSVRLLRYYEEQGLLRPLRRPSGYREYLEDDVRTVQNIRTLLGAGLSTRTIAALLPCMVDDGQLLAPACSGMLSDLQRERERIDRAVADLQSARAVLDTIMTATLPHDVAEDGACHAAEPAPADFEALLRGAHS</sequence>
<keyword evidence="2" id="KW-0805">Transcription regulation</keyword>
<dbReference type="InterPro" id="IPR047057">
    <property type="entry name" value="MerR_fam"/>
</dbReference>
<evidence type="ECO:0000313" key="6">
    <source>
        <dbReference type="EMBL" id="WTQ84732.1"/>
    </source>
</evidence>
<organism evidence="6 7">
    <name type="scientific">Streptomyces achromogenes</name>
    <dbReference type="NCBI Taxonomy" id="67255"/>
    <lineage>
        <taxon>Bacteria</taxon>
        <taxon>Bacillati</taxon>
        <taxon>Actinomycetota</taxon>
        <taxon>Actinomycetes</taxon>
        <taxon>Kitasatosporales</taxon>
        <taxon>Streptomycetaceae</taxon>
        <taxon>Streptomyces</taxon>
    </lineage>
</organism>
<keyword evidence="7" id="KW-1185">Reference proteome</keyword>
<keyword evidence="4" id="KW-0804">Transcription</keyword>
<dbReference type="Pfam" id="PF13411">
    <property type="entry name" value="MerR_1"/>
    <property type="match status" value="1"/>
</dbReference>
<dbReference type="PANTHER" id="PTHR30204">
    <property type="entry name" value="REDOX-CYCLING DRUG-SENSING TRANSCRIPTIONAL ACTIVATOR SOXR"/>
    <property type="match status" value="1"/>
</dbReference>
<evidence type="ECO:0000313" key="7">
    <source>
        <dbReference type="Proteomes" id="UP001622557"/>
    </source>
</evidence>
<evidence type="ECO:0000256" key="3">
    <source>
        <dbReference type="ARBA" id="ARBA00023125"/>
    </source>
</evidence>
<accession>A0ABZ1KXS9</accession>
<evidence type="ECO:0000256" key="1">
    <source>
        <dbReference type="ARBA" id="ARBA00022491"/>
    </source>
</evidence>
<dbReference type="Proteomes" id="UP001622557">
    <property type="component" value="Chromosome"/>
</dbReference>
<dbReference type="SMART" id="SM00422">
    <property type="entry name" value="HTH_MERR"/>
    <property type="match status" value="1"/>
</dbReference>
<gene>
    <name evidence="6" type="ORF">OG350_32460</name>
</gene>
<dbReference type="EMBL" id="CP108164">
    <property type="protein sequence ID" value="WTQ84732.1"/>
    <property type="molecule type" value="Genomic_DNA"/>
</dbReference>
<protein>
    <submittedName>
        <fullName evidence="6">MerR family transcriptional regulator</fullName>
    </submittedName>
</protein>
<dbReference type="PRINTS" id="PR00040">
    <property type="entry name" value="HTHMERR"/>
</dbReference>
<dbReference type="PROSITE" id="PS50937">
    <property type="entry name" value="HTH_MERR_2"/>
    <property type="match status" value="1"/>
</dbReference>
<feature type="domain" description="HTH merR-type" evidence="5">
    <location>
        <begin position="1"/>
        <end position="68"/>
    </location>
</feature>
<dbReference type="PROSITE" id="PS00552">
    <property type="entry name" value="HTH_MERR_1"/>
    <property type="match status" value="1"/>
</dbReference>
<dbReference type="InterPro" id="IPR000551">
    <property type="entry name" value="MerR-type_HTH_dom"/>
</dbReference>
<evidence type="ECO:0000256" key="4">
    <source>
        <dbReference type="ARBA" id="ARBA00023163"/>
    </source>
</evidence>
<dbReference type="PANTHER" id="PTHR30204:SF69">
    <property type="entry name" value="MERR-FAMILY TRANSCRIPTIONAL REGULATOR"/>
    <property type="match status" value="1"/>
</dbReference>
<proteinExistence type="predicted"/>
<dbReference type="SUPFAM" id="SSF46955">
    <property type="entry name" value="Putative DNA-binding domain"/>
    <property type="match status" value="1"/>
</dbReference>
<name>A0ABZ1KXS9_STRAH</name>
<keyword evidence="3" id="KW-0238">DNA-binding</keyword>
<dbReference type="InterPro" id="IPR009061">
    <property type="entry name" value="DNA-bd_dom_put_sf"/>
</dbReference>
<dbReference type="GeneID" id="97285254"/>